<proteinExistence type="predicted"/>
<reference evidence="1" key="1">
    <citation type="submission" date="2022-03" db="EMBL/GenBank/DDBJ databases">
        <title>Streptomyces 7R015 and 7R016 isolated from Barleria lupulina in Thailand.</title>
        <authorList>
            <person name="Kanchanasin P."/>
            <person name="Phongsopitanun W."/>
            <person name="Tanasupawat S."/>
        </authorList>
    </citation>
    <scope>NUCLEOTIDE SEQUENCE</scope>
    <source>
        <strain evidence="1">7R016</strain>
    </source>
</reference>
<accession>A0ABS9XW59</accession>
<dbReference type="EMBL" id="JALDAX010000032">
    <property type="protein sequence ID" value="MCI3246319.1"/>
    <property type="molecule type" value="Genomic_DNA"/>
</dbReference>
<organism evidence="1 2">
    <name type="scientific">Streptomyces spinosisporus</name>
    <dbReference type="NCBI Taxonomy" id="2927582"/>
    <lineage>
        <taxon>Bacteria</taxon>
        <taxon>Bacillati</taxon>
        <taxon>Actinomycetota</taxon>
        <taxon>Actinomycetes</taxon>
        <taxon>Kitasatosporales</taxon>
        <taxon>Streptomycetaceae</taxon>
        <taxon>Streptomyces</taxon>
    </lineage>
</organism>
<name>A0ABS9XW59_9ACTN</name>
<evidence type="ECO:0000313" key="2">
    <source>
        <dbReference type="Proteomes" id="UP001165270"/>
    </source>
</evidence>
<sequence length="150" mass="16715">MTARPCTFRVTTRHSGRKRAVTVKVYDSLDDMRAAADRYARRNGTSEPGKFGDAHGITHAFQTMTIGTDGEVESASEAAALVRLWRQRLGTGVVTHEVGHAAAAIYEQDWLPEHGPIHDNLNNEEVFCYLIGDLASRIVKQLYRHGMYEA</sequence>
<gene>
    <name evidence="1" type="ORF">MQN93_42175</name>
</gene>
<dbReference type="RefSeq" id="WP_242713670.1">
    <property type="nucleotide sequence ID" value="NZ_JALDAX010000032.1"/>
</dbReference>
<comment type="caution">
    <text evidence="1">The sequence shown here is derived from an EMBL/GenBank/DDBJ whole genome shotgun (WGS) entry which is preliminary data.</text>
</comment>
<protein>
    <submittedName>
        <fullName evidence="1">Uncharacterized protein</fullName>
    </submittedName>
</protein>
<evidence type="ECO:0000313" key="1">
    <source>
        <dbReference type="EMBL" id="MCI3246319.1"/>
    </source>
</evidence>
<dbReference type="Proteomes" id="UP001165270">
    <property type="component" value="Unassembled WGS sequence"/>
</dbReference>
<keyword evidence="2" id="KW-1185">Reference proteome</keyword>